<feature type="non-terminal residue" evidence="2">
    <location>
        <position position="1"/>
    </location>
</feature>
<evidence type="ECO:0000313" key="3">
    <source>
        <dbReference type="Proteomes" id="UP000321083"/>
    </source>
</evidence>
<accession>A0A5C6M474</accession>
<organism evidence="2 3">
    <name type="scientific">Planctomyces bekefii</name>
    <dbReference type="NCBI Taxonomy" id="1653850"/>
    <lineage>
        <taxon>Bacteria</taxon>
        <taxon>Pseudomonadati</taxon>
        <taxon>Planctomycetota</taxon>
        <taxon>Planctomycetia</taxon>
        <taxon>Planctomycetales</taxon>
        <taxon>Planctomycetaceae</taxon>
        <taxon>Planctomyces</taxon>
    </lineage>
</organism>
<dbReference type="Pfam" id="PF22725">
    <property type="entry name" value="GFO_IDH_MocA_C3"/>
    <property type="match status" value="1"/>
</dbReference>
<name>A0A5C6M474_9PLAN</name>
<dbReference type="SUPFAM" id="SSF55347">
    <property type="entry name" value="Glyceraldehyde-3-phosphate dehydrogenase-like, C-terminal domain"/>
    <property type="match status" value="1"/>
</dbReference>
<dbReference type="AlphaFoldDB" id="A0A5C6M474"/>
<dbReference type="Proteomes" id="UP000321083">
    <property type="component" value="Unassembled WGS sequence"/>
</dbReference>
<reference evidence="2 3" key="1">
    <citation type="submission" date="2019-08" db="EMBL/GenBank/DDBJ databases">
        <title>100 year-old enigma solved: identification of Planctomyces bekefii, the type genus and species of the phylum Planctomycetes.</title>
        <authorList>
            <person name="Svetlana D.N."/>
            <person name="Overmann J."/>
        </authorList>
    </citation>
    <scope>NUCLEOTIDE SEQUENCE [LARGE SCALE GENOMIC DNA]</scope>
    <source>
        <strain evidence="2">Phe10_nw2017</strain>
    </source>
</reference>
<dbReference type="InterPro" id="IPR051450">
    <property type="entry name" value="Gfo/Idh/MocA_Oxidoreductases"/>
</dbReference>
<keyword evidence="3" id="KW-1185">Reference proteome</keyword>
<comment type="caution">
    <text evidence="2">The sequence shown here is derived from an EMBL/GenBank/DDBJ whole genome shotgun (WGS) entry which is preliminary data.</text>
</comment>
<dbReference type="Gene3D" id="3.40.50.720">
    <property type="entry name" value="NAD(P)-binding Rossmann-like Domain"/>
    <property type="match status" value="1"/>
</dbReference>
<dbReference type="InterPro" id="IPR036291">
    <property type="entry name" value="NAD(P)-bd_dom_sf"/>
</dbReference>
<dbReference type="InterPro" id="IPR055170">
    <property type="entry name" value="GFO_IDH_MocA-like_dom"/>
</dbReference>
<gene>
    <name evidence="2" type="ORF">E3A20_19510</name>
</gene>
<sequence>KPFLESGQAVLIEKPLAHDLDTALRLHRLSQFRRGLLQVGHVERFNPAFELLQQQVGRPLYIRCQRFSPYSFRSMDIGVVHDLMIHDIDLVLSLTGSEVVSVDSFGAVAIGPHEDMATARLRMSCGAVVDLTASRLNPTAERTVQVWSDRGFAGVDLTTRQVTSWAPCAALAAAPTMVHDVIAATPNPLTLKDEVFTKWITREVQQAPADDALTAELRDFVGSIREGRRPRVSGADAVAAMEVADRVLSGLSCWSWQSGAVQPRAERVA</sequence>
<dbReference type="PANTHER" id="PTHR43377:SF1">
    <property type="entry name" value="BILIVERDIN REDUCTASE A"/>
    <property type="match status" value="1"/>
</dbReference>
<feature type="domain" description="GFO/IDH/MocA-like oxidoreductase" evidence="1">
    <location>
        <begin position="55"/>
        <end position="151"/>
    </location>
</feature>
<dbReference type="EMBL" id="SRHE01000454">
    <property type="protein sequence ID" value="TWW08919.1"/>
    <property type="molecule type" value="Genomic_DNA"/>
</dbReference>
<dbReference type="PANTHER" id="PTHR43377">
    <property type="entry name" value="BILIVERDIN REDUCTASE A"/>
    <property type="match status" value="1"/>
</dbReference>
<proteinExistence type="predicted"/>
<reference evidence="2 3" key="2">
    <citation type="submission" date="2019-08" db="EMBL/GenBank/DDBJ databases">
        <authorList>
            <person name="Henke P."/>
        </authorList>
    </citation>
    <scope>NUCLEOTIDE SEQUENCE [LARGE SCALE GENOMIC DNA]</scope>
    <source>
        <strain evidence="2">Phe10_nw2017</strain>
    </source>
</reference>
<dbReference type="Gene3D" id="3.30.360.10">
    <property type="entry name" value="Dihydrodipicolinate Reductase, domain 2"/>
    <property type="match status" value="1"/>
</dbReference>
<protein>
    <recommendedName>
        <fullName evidence="1">GFO/IDH/MocA-like oxidoreductase domain-containing protein</fullName>
    </recommendedName>
</protein>
<evidence type="ECO:0000259" key="1">
    <source>
        <dbReference type="Pfam" id="PF22725"/>
    </source>
</evidence>
<dbReference type="SUPFAM" id="SSF51735">
    <property type="entry name" value="NAD(P)-binding Rossmann-fold domains"/>
    <property type="match status" value="1"/>
</dbReference>
<evidence type="ECO:0000313" key="2">
    <source>
        <dbReference type="EMBL" id="TWW08919.1"/>
    </source>
</evidence>